<evidence type="ECO:0000313" key="2">
    <source>
        <dbReference type="EMBL" id="MPC75929.1"/>
    </source>
</evidence>
<proteinExistence type="predicted"/>
<comment type="caution">
    <text evidence="2">The sequence shown here is derived from an EMBL/GenBank/DDBJ whole genome shotgun (WGS) entry which is preliminary data.</text>
</comment>
<dbReference type="Proteomes" id="UP000324222">
    <property type="component" value="Unassembled WGS sequence"/>
</dbReference>
<feature type="compositionally biased region" description="Polar residues" evidence="1">
    <location>
        <begin position="121"/>
        <end position="137"/>
    </location>
</feature>
<evidence type="ECO:0000256" key="1">
    <source>
        <dbReference type="SAM" id="MobiDB-lite"/>
    </source>
</evidence>
<evidence type="ECO:0000313" key="3">
    <source>
        <dbReference type="Proteomes" id="UP000324222"/>
    </source>
</evidence>
<organism evidence="2 3">
    <name type="scientific">Portunus trituberculatus</name>
    <name type="common">Swimming crab</name>
    <name type="synonym">Neptunus trituberculatus</name>
    <dbReference type="NCBI Taxonomy" id="210409"/>
    <lineage>
        <taxon>Eukaryota</taxon>
        <taxon>Metazoa</taxon>
        <taxon>Ecdysozoa</taxon>
        <taxon>Arthropoda</taxon>
        <taxon>Crustacea</taxon>
        <taxon>Multicrustacea</taxon>
        <taxon>Malacostraca</taxon>
        <taxon>Eumalacostraca</taxon>
        <taxon>Eucarida</taxon>
        <taxon>Decapoda</taxon>
        <taxon>Pleocyemata</taxon>
        <taxon>Brachyura</taxon>
        <taxon>Eubrachyura</taxon>
        <taxon>Portunoidea</taxon>
        <taxon>Portunidae</taxon>
        <taxon>Portuninae</taxon>
        <taxon>Portunus</taxon>
    </lineage>
</organism>
<keyword evidence="3" id="KW-1185">Reference proteome</keyword>
<name>A0A5B7I1Z0_PORTR</name>
<accession>A0A5B7I1Z0</accession>
<dbReference type="EMBL" id="VSRR010042192">
    <property type="protein sequence ID" value="MPC75929.1"/>
    <property type="molecule type" value="Genomic_DNA"/>
</dbReference>
<feature type="region of interest" description="Disordered" evidence="1">
    <location>
        <begin position="101"/>
        <end position="137"/>
    </location>
</feature>
<gene>
    <name evidence="2" type="ORF">E2C01_070329</name>
</gene>
<sequence>MRHWLFSRREHRDKGARKGENRVWGWGPSLWPRLHKQRQVSRSKIYLGIPASTNTAQLKTAESERKVWSAPQGEQNKSRYSVGKFMIRTNYITNKAGMGMSVATTMQNPPQPTPTPQRNTSASRQTLQYNTDMSVSG</sequence>
<reference evidence="2 3" key="1">
    <citation type="submission" date="2019-05" db="EMBL/GenBank/DDBJ databases">
        <title>Another draft genome of Portunus trituberculatus and its Hox gene families provides insights of decapod evolution.</title>
        <authorList>
            <person name="Jeong J.-H."/>
            <person name="Song I."/>
            <person name="Kim S."/>
            <person name="Choi T."/>
            <person name="Kim D."/>
            <person name="Ryu S."/>
            <person name="Kim W."/>
        </authorList>
    </citation>
    <scope>NUCLEOTIDE SEQUENCE [LARGE SCALE GENOMIC DNA]</scope>
    <source>
        <tissue evidence="2">Muscle</tissue>
    </source>
</reference>
<protein>
    <submittedName>
        <fullName evidence="2">Uncharacterized protein</fullName>
    </submittedName>
</protein>
<dbReference type="AlphaFoldDB" id="A0A5B7I1Z0"/>